<evidence type="ECO:0000256" key="1">
    <source>
        <dbReference type="SAM" id="MobiDB-lite"/>
    </source>
</evidence>
<evidence type="ECO:0000256" key="2">
    <source>
        <dbReference type="SAM" id="Phobius"/>
    </source>
</evidence>
<dbReference type="Pfam" id="PF08508">
    <property type="entry name" value="DUF1746"/>
    <property type="match status" value="1"/>
</dbReference>
<reference evidence="4 5" key="1">
    <citation type="submission" date="2015-01" db="EMBL/GenBank/DDBJ databases">
        <title>The Genome Sequence of Cryptococcus gattii Ram5.</title>
        <authorList>
            <consortium name="The Broad Institute Genomics Platform"/>
            <person name="Cuomo C."/>
            <person name="Litvintseva A."/>
            <person name="Chen Y."/>
            <person name="Heitman J."/>
            <person name="Sun S."/>
            <person name="Springer D."/>
            <person name="Dromer F."/>
            <person name="Young S."/>
            <person name="Zeng Q."/>
            <person name="Gargeya S."/>
            <person name="Abouelleil A."/>
            <person name="Alvarado L."/>
            <person name="Chapman S.B."/>
            <person name="Gainer-Dewar J."/>
            <person name="Goldberg J."/>
            <person name="Griggs A."/>
            <person name="Gujja S."/>
            <person name="Hansen M."/>
            <person name="Howarth C."/>
            <person name="Imamovic A."/>
            <person name="Larimer J."/>
            <person name="Murphy C."/>
            <person name="Naylor J."/>
            <person name="Pearson M."/>
            <person name="Priest M."/>
            <person name="Roberts A."/>
            <person name="Saif S."/>
            <person name="Shea T."/>
            <person name="Sykes S."/>
            <person name="Wortman J."/>
            <person name="Nusbaum C."/>
            <person name="Birren B."/>
        </authorList>
    </citation>
    <scope>NUCLEOTIDE SEQUENCE [LARGE SCALE GENOMIC DNA]</scope>
    <source>
        <strain evidence="4 5">Ram5</strain>
    </source>
</reference>
<feature type="compositionally biased region" description="Low complexity" evidence="1">
    <location>
        <begin position="207"/>
        <end position="220"/>
    </location>
</feature>
<feature type="region of interest" description="Disordered" evidence="1">
    <location>
        <begin position="263"/>
        <end position="343"/>
    </location>
</feature>
<dbReference type="Proteomes" id="UP000053392">
    <property type="component" value="Unassembled WGS sequence"/>
</dbReference>
<feature type="transmembrane region" description="Helical" evidence="2">
    <location>
        <begin position="20"/>
        <end position="40"/>
    </location>
</feature>
<dbReference type="EMBL" id="KN847903">
    <property type="protein sequence ID" value="KIR40231.1"/>
    <property type="molecule type" value="Genomic_DNA"/>
</dbReference>
<evidence type="ECO:0000259" key="3">
    <source>
        <dbReference type="Pfam" id="PF08508"/>
    </source>
</evidence>
<gene>
    <name evidence="4" type="ORF">I313_03553</name>
</gene>
<dbReference type="InterPro" id="IPR013715">
    <property type="entry name" value="DUF1746"/>
</dbReference>
<dbReference type="AlphaFoldDB" id="A0A0D0UY20"/>
<proteinExistence type="predicted"/>
<feature type="compositionally biased region" description="Gly residues" evidence="1">
    <location>
        <begin position="299"/>
        <end position="313"/>
    </location>
</feature>
<evidence type="ECO:0000313" key="5">
    <source>
        <dbReference type="Proteomes" id="UP000053392"/>
    </source>
</evidence>
<dbReference type="HOGENOM" id="CLU_811379_0_0_1"/>
<accession>A0A0D0UY20</accession>
<feature type="transmembrane region" description="Helical" evidence="2">
    <location>
        <begin position="60"/>
        <end position="77"/>
    </location>
</feature>
<feature type="region of interest" description="Disordered" evidence="1">
    <location>
        <begin position="178"/>
        <end position="224"/>
    </location>
</feature>
<keyword evidence="2" id="KW-0472">Membrane</keyword>
<organism evidence="4 5">
    <name type="scientific">Cryptococcus deuterogattii Ram5</name>
    <dbReference type="NCBI Taxonomy" id="1296110"/>
    <lineage>
        <taxon>Eukaryota</taxon>
        <taxon>Fungi</taxon>
        <taxon>Dikarya</taxon>
        <taxon>Basidiomycota</taxon>
        <taxon>Agaricomycotina</taxon>
        <taxon>Tremellomycetes</taxon>
        <taxon>Tremellales</taxon>
        <taxon>Cryptococcaceae</taxon>
        <taxon>Cryptococcus</taxon>
        <taxon>Cryptococcus gattii species complex</taxon>
    </lineage>
</organism>
<dbReference type="OrthoDB" id="2576408at2759"/>
<keyword evidence="5" id="KW-1185">Reference proteome</keyword>
<feature type="compositionally biased region" description="Polar residues" evidence="1">
    <location>
        <begin position="192"/>
        <end position="202"/>
    </location>
</feature>
<sequence>MVYAPQRRHAMASLTSTAQILAYLQYLYSPSLLVLLARLLTHIQIQVISLIPPSRSLQNLATMLTLVNIVAGVLHWLDSGPAGGGGMILDFVGTRPRGLAWVWGLDVMIWGIHLLALVLSYINSIAGTHDYKKSAKFPYPDILLPPPSQSTQTRLLFPFPFSFPFHLSSTSSKYGVISEDDEQEQDDLELGRQQSEPSTTTDRWGASTPTSTSNSNSNSFPLPPPPSPLSPYWTNPPTIFHLSFSHLWAVIRHLPAPSPARVVETGTPAATPGGTPGGTPRGTPTTDRRGLGSLSGLTGMSGLGGVGTLGGSGAESRREREREREEAEGEGRIPGSYWVNRDW</sequence>
<feature type="compositionally biased region" description="Low complexity" evidence="1">
    <location>
        <begin position="281"/>
        <end position="298"/>
    </location>
</feature>
<feature type="compositionally biased region" description="Acidic residues" evidence="1">
    <location>
        <begin position="178"/>
        <end position="188"/>
    </location>
</feature>
<feature type="transmembrane region" description="Helical" evidence="2">
    <location>
        <begin position="100"/>
        <end position="122"/>
    </location>
</feature>
<feature type="compositionally biased region" description="Basic and acidic residues" evidence="1">
    <location>
        <begin position="315"/>
        <end position="331"/>
    </location>
</feature>
<name>A0A0D0UY20_9TREE</name>
<protein>
    <recommendedName>
        <fullName evidence="3">DUF1746 domain-containing protein</fullName>
    </recommendedName>
</protein>
<evidence type="ECO:0000313" key="4">
    <source>
        <dbReference type="EMBL" id="KIR40231.1"/>
    </source>
</evidence>
<keyword evidence="2" id="KW-1133">Transmembrane helix</keyword>
<feature type="domain" description="DUF1746" evidence="3">
    <location>
        <begin position="22"/>
        <end position="115"/>
    </location>
</feature>
<keyword evidence="2" id="KW-0812">Transmembrane</keyword>